<dbReference type="GO" id="GO:0005840">
    <property type="term" value="C:ribosome"/>
    <property type="evidence" value="ECO:0007669"/>
    <property type="project" value="UniProtKB-KW"/>
</dbReference>
<dbReference type="Gene3D" id="1.10.10.1410">
    <property type="match status" value="1"/>
</dbReference>
<reference evidence="4 6" key="1">
    <citation type="journal article" date="2020" name="Stud. Mycol.">
        <title>101 Dothideomycetes genomes: a test case for predicting lifestyles and emergence of pathogens.</title>
        <authorList>
            <person name="Haridas S."/>
            <person name="Albert R."/>
            <person name="Binder M."/>
            <person name="Bloem J."/>
            <person name="Labutti K."/>
            <person name="Salamov A."/>
            <person name="Andreopoulos B."/>
            <person name="Baker S."/>
            <person name="Barry K."/>
            <person name="Bills G."/>
            <person name="Bluhm B."/>
            <person name="Cannon C."/>
            <person name="Castanera R."/>
            <person name="Culley D."/>
            <person name="Daum C."/>
            <person name="Ezra D."/>
            <person name="Gonzalez J."/>
            <person name="Henrissat B."/>
            <person name="Kuo A."/>
            <person name="Liang C."/>
            <person name="Lipzen A."/>
            <person name="Lutzoni F."/>
            <person name="Magnuson J."/>
            <person name="Mondo S."/>
            <person name="Nolan M."/>
            <person name="Ohm R."/>
            <person name="Pangilinan J."/>
            <person name="Park H.-J."/>
            <person name="Ramirez L."/>
            <person name="Alfaro M."/>
            <person name="Sun H."/>
            <person name="Tritt A."/>
            <person name="Yoshinaga Y."/>
            <person name="Zwiers L.-H."/>
            <person name="Turgeon B."/>
            <person name="Goodwin S."/>
            <person name="Spatafora J."/>
            <person name="Crous P."/>
            <person name="Grigoriev I."/>
        </authorList>
    </citation>
    <scope>NUCLEOTIDE SEQUENCE</scope>
    <source>
        <strain evidence="4 6">CBS 304.34</strain>
    </source>
</reference>
<proteinExistence type="inferred from homology"/>
<evidence type="ECO:0000313" key="6">
    <source>
        <dbReference type="RefSeq" id="XP_033580599.1"/>
    </source>
</evidence>
<dbReference type="CDD" id="cd05831">
    <property type="entry name" value="Ribosomal_P1"/>
    <property type="match status" value="1"/>
</dbReference>
<organism evidence="4">
    <name type="scientific">Mytilinidion resinicola</name>
    <dbReference type="NCBI Taxonomy" id="574789"/>
    <lineage>
        <taxon>Eukaryota</taxon>
        <taxon>Fungi</taxon>
        <taxon>Dikarya</taxon>
        <taxon>Ascomycota</taxon>
        <taxon>Pezizomycotina</taxon>
        <taxon>Dothideomycetes</taxon>
        <taxon>Pleosporomycetidae</taxon>
        <taxon>Mytilinidiales</taxon>
        <taxon>Mytilinidiaceae</taxon>
        <taxon>Mytilinidion</taxon>
    </lineage>
</organism>
<dbReference type="RefSeq" id="XP_033580599.1">
    <property type="nucleotide sequence ID" value="XM_033727817.1"/>
</dbReference>
<evidence type="ECO:0008006" key="7">
    <source>
        <dbReference type="Google" id="ProtNLM"/>
    </source>
</evidence>
<evidence type="ECO:0000313" key="5">
    <source>
        <dbReference type="Proteomes" id="UP000504636"/>
    </source>
</evidence>
<dbReference type="EMBL" id="MU003696">
    <property type="protein sequence ID" value="KAF2813635.1"/>
    <property type="molecule type" value="Genomic_DNA"/>
</dbReference>
<accession>A0A6A6Z0D6</accession>
<dbReference type="AlphaFoldDB" id="A0A6A6Z0D6"/>
<evidence type="ECO:0000313" key="4">
    <source>
        <dbReference type="EMBL" id="KAF2813635.1"/>
    </source>
</evidence>
<dbReference type="GO" id="GO:1990904">
    <property type="term" value="C:ribonucleoprotein complex"/>
    <property type="evidence" value="ECO:0007669"/>
    <property type="project" value="UniProtKB-KW"/>
</dbReference>
<dbReference type="InterPro" id="IPR038716">
    <property type="entry name" value="P1/P2_N_sf"/>
</dbReference>
<dbReference type="OrthoDB" id="2194681at2759"/>
<protein>
    <recommendedName>
        <fullName evidence="7">F-box domain-containing protein</fullName>
    </recommendedName>
</protein>
<dbReference type="GeneID" id="54468710"/>
<keyword evidence="5" id="KW-1185">Reference proteome</keyword>
<name>A0A6A6Z0D6_9PEZI</name>
<keyword evidence="2" id="KW-0689">Ribosomal protein</keyword>
<reference evidence="6" key="3">
    <citation type="submission" date="2025-04" db="UniProtKB">
        <authorList>
            <consortium name="RefSeq"/>
        </authorList>
    </citation>
    <scope>IDENTIFICATION</scope>
    <source>
        <strain evidence="6">CBS 304.34</strain>
    </source>
</reference>
<reference evidence="6" key="2">
    <citation type="submission" date="2020-04" db="EMBL/GenBank/DDBJ databases">
        <authorList>
            <consortium name="NCBI Genome Project"/>
        </authorList>
    </citation>
    <scope>NUCLEOTIDE SEQUENCE</scope>
    <source>
        <strain evidence="6">CBS 304.34</strain>
    </source>
</reference>
<keyword evidence="3" id="KW-0687">Ribonucleoprotein</keyword>
<evidence type="ECO:0000256" key="3">
    <source>
        <dbReference type="ARBA" id="ARBA00023274"/>
    </source>
</evidence>
<dbReference type="Proteomes" id="UP000504636">
    <property type="component" value="Unplaced"/>
</dbReference>
<dbReference type="FunFam" id="1.10.10.1410:FF:000002">
    <property type="entry name" value="60S acidic ribosomal protein P2"/>
    <property type="match status" value="1"/>
</dbReference>
<comment type="similarity">
    <text evidence="1">Belongs to the eukaryotic ribosomal protein P1/P2 family.</text>
</comment>
<sequence>MAADAEMKFAFAALILADAGLEITAEKLLTLVRAAGMVGQDPTWAMLFARALDGKTGRDAKQGLLKSKNKATRTWSISPYHRHPEILPDFRAPNTFFRRWSSSKRVQGPALSERFQKVRRSTNMWTIHDEYARINILTFRCAAVKLNRLPPEIRLQIFREVFPRPSSMIKYTETSGSTVVTVLHGSRESRVFQRLRNRMSFDPDEPVYVTANLQSRSLNKYKYWLDPQAVGRLAFEAAEVIAHAVFILPTDTDALAWLGNEASSMNVKHLVLGHGEPESLVDLQGVLGRGLARLRNLERVDLLLNKSNWMRYPPDVFGYGVLREMFELVKDLVSRGLEVNYVPFVDNESCELKREYRSRAEDYVCHERDACSTQESLWWYGQYV</sequence>
<evidence type="ECO:0000256" key="2">
    <source>
        <dbReference type="ARBA" id="ARBA00022980"/>
    </source>
</evidence>
<evidence type="ECO:0000256" key="1">
    <source>
        <dbReference type="ARBA" id="ARBA00005436"/>
    </source>
</evidence>
<gene>
    <name evidence="4 6" type="ORF">BDZ99DRAFT_568776</name>
</gene>